<sequence>MKFVAHVDHFSSLYFVSRQYSLHQPASLLSEKLMGSLSIVAMGDKAYTERRAYLLLAFDMSPSPTIPPEMVSTLHVIFGDASILPPCLCLRSCLGDNSYGLRGDPL</sequence>
<evidence type="ECO:0000313" key="2">
    <source>
        <dbReference type="Proteomes" id="UP001454036"/>
    </source>
</evidence>
<dbReference type="AlphaFoldDB" id="A0AAV3RQ81"/>
<gene>
    <name evidence="1" type="ORF">LIER_31228</name>
</gene>
<dbReference type="EMBL" id="BAABME010011519">
    <property type="protein sequence ID" value="GAA0183891.1"/>
    <property type="molecule type" value="Genomic_DNA"/>
</dbReference>
<organism evidence="1 2">
    <name type="scientific">Lithospermum erythrorhizon</name>
    <name type="common">Purple gromwell</name>
    <name type="synonym">Lithospermum officinale var. erythrorhizon</name>
    <dbReference type="NCBI Taxonomy" id="34254"/>
    <lineage>
        <taxon>Eukaryota</taxon>
        <taxon>Viridiplantae</taxon>
        <taxon>Streptophyta</taxon>
        <taxon>Embryophyta</taxon>
        <taxon>Tracheophyta</taxon>
        <taxon>Spermatophyta</taxon>
        <taxon>Magnoliopsida</taxon>
        <taxon>eudicotyledons</taxon>
        <taxon>Gunneridae</taxon>
        <taxon>Pentapetalae</taxon>
        <taxon>asterids</taxon>
        <taxon>lamiids</taxon>
        <taxon>Boraginales</taxon>
        <taxon>Boraginaceae</taxon>
        <taxon>Boraginoideae</taxon>
        <taxon>Lithospermeae</taxon>
        <taxon>Lithospermum</taxon>
    </lineage>
</organism>
<protein>
    <submittedName>
        <fullName evidence="1">Uncharacterized protein</fullName>
    </submittedName>
</protein>
<accession>A0AAV3RQ81</accession>
<evidence type="ECO:0000313" key="1">
    <source>
        <dbReference type="EMBL" id="GAA0183891.1"/>
    </source>
</evidence>
<dbReference type="Proteomes" id="UP001454036">
    <property type="component" value="Unassembled WGS sequence"/>
</dbReference>
<comment type="caution">
    <text evidence="1">The sequence shown here is derived from an EMBL/GenBank/DDBJ whole genome shotgun (WGS) entry which is preliminary data.</text>
</comment>
<reference evidence="1 2" key="1">
    <citation type="submission" date="2024-01" db="EMBL/GenBank/DDBJ databases">
        <title>The complete chloroplast genome sequence of Lithospermum erythrorhizon: insights into the phylogenetic relationship among Boraginaceae species and the maternal lineages of purple gromwells.</title>
        <authorList>
            <person name="Okada T."/>
            <person name="Watanabe K."/>
        </authorList>
    </citation>
    <scope>NUCLEOTIDE SEQUENCE [LARGE SCALE GENOMIC DNA]</scope>
</reference>
<name>A0AAV3RQ81_LITER</name>
<proteinExistence type="predicted"/>
<keyword evidence="2" id="KW-1185">Reference proteome</keyword>